<proteinExistence type="predicted"/>
<dbReference type="InterPro" id="IPR018705">
    <property type="entry name" value="DUF2134_membrane"/>
</dbReference>
<evidence type="ECO:0000259" key="1">
    <source>
        <dbReference type="Pfam" id="PF09977"/>
    </source>
</evidence>
<dbReference type="Proteomes" id="UP000584824">
    <property type="component" value="Unassembled WGS sequence"/>
</dbReference>
<sequence length="539" mass="55726">MVDLAAISASSNINDIEGQLIDYFAMNNKMIGVMTAKGVRVPVRDQNFGGPGMQTVLMTVTGISDFRVPDGIASYTVGRYTPSPSVAPLKRFAPGETPYDAVQVTLTRKADLLLAAGFFEPPVISVHGIAAVKKVAAFSIGSRLASVDDGLLNAILGGLLGTTVSLKVMDYEQLAKVDIELLSFLEALNTQLNLNALSYSDILKTNIKLGTLLDRMGRTPGIGGTASQALNALAKALSQTQLSIQLQEILSLGPLAQRPIGAADNLTVKAGLFDVLSAMAVAANGGKQVGIDLGATLPGVAKATLTLAIGQPPVETPSIAVGNPGATVRTAQTRVSLNVDVTGLSSILGLKLHVPFYLEVANAEAQLTDIQCKGQDPANGIVKVAAVPGVAAVALGTVDPTAFINFGRAPFVSKATLIDSLLLKATAKALASSGNLSKTTLTFSASDIASGKTRSVSTRNTVTSLVQSLLMNLDLDVEVLFISLGTPKAVTTALAETLSALTKPVDTLLYNLLLALGVRIGEADVRATGISCSQPALIQ</sequence>
<organism evidence="2 3">
    <name type="scientific">Allorhizobium borbori</name>
    <dbReference type="NCBI Taxonomy" id="485907"/>
    <lineage>
        <taxon>Bacteria</taxon>
        <taxon>Pseudomonadati</taxon>
        <taxon>Pseudomonadota</taxon>
        <taxon>Alphaproteobacteria</taxon>
        <taxon>Hyphomicrobiales</taxon>
        <taxon>Rhizobiaceae</taxon>
        <taxon>Rhizobium/Agrobacterium group</taxon>
        <taxon>Allorhizobium</taxon>
    </lineage>
</organism>
<protein>
    <submittedName>
        <fullName evidence="2">Putative membrane protein</fullName>
    </submittedName>
</protein>
<keyword evidence="3" id="KW-1185">Reference proteome</keyword>
<evidence type="ECO:0000313" key="3">
    <source>
        <dbReference type="Proteomes" id="UP000584824"/>
    </source>
</evidence>
<comment type="caution">
    <text evidence="2">The sequence shown here is derived from an EMBL/GenBank/DDBJ whole genome shotgun (WGS) entry which is preliminary data.</text>
</comment>
<dbReference type="EMBL" id="JACIDU010000016">
    <property type="protein sequence ID" value="MBB4105025.1"/>
    <property type="molecule type" value="Genomic_DNA"/>
</dbReference>
<reference evidence="2 3" key="1">
    <citation type="submission" date="2020-08" db="EMBL/GenBank/DDBJ databases">
        <title>Genomic Encyclopedia of Type Strains, Phase IV (KMG-IV): sequencing the most valuable type-strain genomes for metagenomic binning, comparative biology and taxonomic classification.</title>
        <authorList>
            <person name="Goeker M."/>
        </authorList>
    </citation>
    <scope>NUCLEOTIDE SEQUENCE [LARGE SCALE GENOMIC DNA]</scope>
    <source>
        <strain evidence="2 3">DSM 26385</strain>
    </source>
</reference>
<dbReference type="Pfam" id="PF09977">
    <property type="entry name" value="Tad_C"/>
    <property type="match status" value="1"/>
</dbReference>
<name>A0A7W6K4K7_9HYPH</name>
<evidence type="ECO:0000313" key="2">
    <source>
        <dbReference type="EMBL" id="MBB4105025.1"/>
    </source>
</evidence>
<dbReference type="AlphaFoldDB" id="A0A7W6K4K7"/>
<gene>
    <name evidence="2" type="ORF">GGQ66_003608</name>
</gene>
<feature type="domain" description="DUF2134" evidence="1">
    <location>
        <begin position="73"/>
        <end position="130"/>
    </location>
</feature>
<accession>A0A7W6K4K7</accession>